<evidence type="ECO:0000313" key="2">
    <source>
        <dbReference type="EMBL" id="KAK8496756.1"/>
    </source>
</evidence>
<evidence type="ECO:0000256" key="1">
    <source>
        <dbReference type="SAM" id="MobiDB-lite"/>
    </source>
</evidence>
<sequence>MPESGSEETGVKPVFEQLSEYNAGIPIKKRRFALIWPPTEDSPLLPTESDSEKKGNFCPLQHSTTSNDIMVGSSLNTSGVEASLDTSVASGSSNIRGVAVCSNVSSCAASFNDYCVALTPTAISLKAGSNAGSAVETSNGCSVASSFTNVSGITASVSSFSSESEKTAPEKEERNSGDTSGSLLQGNSNLLRVELEEQSFMVHSRSFADMECRGKHLETGESENIPRKSAKSELDLDGNGSLILKLGNDTYNQQNIDGKCRLQLPTVSGSPGLSLGVKECISAMASESNEHCFQSQKKADPVSLNLSLSKGECSTQHRSTEVHPNTYGASVLVDKRNWDLNTTMDSWEGLTSDDAASQTTSHINDFKQFSCSSGMTVTSMLTQQEILEEAEQRDKNAIPFMPYSNEKPSSSLAKVDSSKFVANISSSGESVPVSKLSTVNIKPVKSESLDESIKISSAGVKAKPMAFLNTAKVKCESVENCSSVSSKSSTLCLFNIVDARSIKPEAECAGNQEIPKRMEGLLNQSDKQMLHPRDDTTVPGLSLHGNASTHVEHFIQDKGIEPSVEASVASEVISSAGHDDNELQISGKIDNSTSQNKNAEDPNQWGPKYMDVQLPDPRVTVEGSVYDEEKINVPGDILENDSYSSDYESDGKRELSAAMDIKLVGGTEDDFEDGEVRDPTENTEIEIPICERREEGIGVDSDTGYRNSDVVGFSGNKNQSSSSVKEETQREDPVKTSCDDCNECIGTSVNNDSTRKFDEEVCLSESSAVEMSSYQIDKRGPIKAMPIKSHYVSEEKDSIKGQEGMQTSIQTSDSSPVTPVTIAQGADYAIKTDSEGKNNLVLPAAEAFLNDDDSSKDVNDGVNRSRSRIINISRASNLSNSGRTRPISVRTLQSQVGREKLHVTLKGDNCHPWGRGEASDDGSHRFSRERHQYQPSRNNRISFMHRRDLSFSHNNGQDVADDSSNSPGLPPRRWSHGGRDGFAARNLPMVRRVPRNLSPSRCIGEDGSDLVGLRHMRGFVDYHTDRMFACCQPSFEGLDDTFDRMNREFSSVQRRGLPHTRSKSPTRPQTRSPGPWSSIRRRSPDVFAGPLELPRQRSPPIYRIKRIRSPDRPCFAGEMAFRRHGSPPYLPQPSNDSRDLDSCQDHGHPRSGIPDRGSSSRVLHGNNIRLDLVDPRERNDSDAYFDRAMPSGRFRGLGADGNADERRYGDRRGPVRPFRPPYSGTDSENCHLNAKAGPRSFSETKTILTRCVLFQAVFFSGGLQTVSSQERTKKLMFGMEVCGTLPEERTKKVMFGMFSWDYSKLLCDANLILSGYSFG</sequence>
<feature type="region of interest" description="Disordered" evidence="1">
    <location>
        <begin position="1051"/>
        <end position="1162"/>
    </location>
</feature>
<reference evidence="2 3" key="1">
    <citation type="journal article" date="2024" name="G3 (Bethesda)">
        <title>Genome assembly of Hibiscus sabdariffa L. provides insights into metabolisms of medicinal natural products.</title>
        <authorList>
            <person name="Kim T."/>
        </authorList>
    </citation>
    <scope>NUCLEOTIDE SEQUENCE [LARGE SCALE GENOMIC DNA]</scope>
    <source>
        <strain evidence="2">TK-2024</strain>
        <tissue evidence="2">Old leaves</tissue>
    </source>
</reference>
<accession>A0ABR2ARV9</accession>
<feature type="compositionally biased region" description="Basic and acidic residues" evidence="1">
    <location>
        <begin position="163"/>
        <end position="176"/>
    </location>
</feature>
<dbReference type="Proteomes" id="UP001472677">
    <property type="component" value="Unassembled WGS sequence"/>
</dbReference>
<dbReference type="EMBL" id="JBBPBM010000348">
    <property type="protein sequence ID" value="KAK8496756.1"/>
    <property type="molecule type" value="Genomic_DNA"/>
</dbReference>
<dbReference type="PANTHER" id="PTHR34536">
    <property type="entry name" value="DENTIN SIALOPHOSPHOPROTEIN-LIKE PROTEIN"/>
    <property type="match status" value="1"/>
</dbReference>
<keyword evidence="3" id="KW-1185">Reference proteome</keyword>
<feature type="compositionally biased region" description="Basic and acidic residues" evidence="1">
    <location>
        <begin position="1136"/>
        <end position="1148"/>
    </location>
</feature>
<feature type="compositionally biased region" description="Basic and acidic residues" evidence="1">
    <location>
        <begin position="917"/>
        <end position="932"/>
    </location>
</feature>
<evidence type="ECO:0000313" key="3">
    <source>
        <dbReference type="Proteomes" id="UP001472677"/>
    </source>
</evidence>
<feature type="compositionally biased region" description="Basic and acidic residues" evidence="1">
    <location>
        <begin position="724"/>
        <end position="737"/>
    </location>
</feature>
<feature type="region of interest" description="Disordered" evidence="1">
    <location>
        <begin position="1195"/>
        <end position="1230"/>
    </location>
</feature>
<feature type="compositionally biased region" description="Polar residues" evidence="1">
    <location>
        <begin position="951"/>
        <end position="967"/>
    </location>
</feature>
<feature type="region of interest" description="Disordered" evidence="1">
    <location>
        <begin position="698"/>
        <end position="737"/>
    </location>
</feature>
<feature type="compositionally biased region" description="Basic and acidic residues" evidence="1">
    <location>
        <begin position="1203"/>
        <end position="1213"/>
    </location>
</feature>
<gene>
    <name evidence="2" type="ORF">V6N12_005791</name>
</gene>
<proteinExistence type="predicted"/>
<dbReference type="PANTHER" id="PTHR34536:SF4">
    <property type="entry name" value="BTZ DOMAIN-CONTAINING PROTEIN"/>
    <property type="match status" value="1"/>
</dbReference>
<protein>
    <submittedName>
        <fullName evidence="2">Uncharacterized protein</fullName>
    </submittedName>
</protein>
<organism evidence="2 3">
    <name type="scientific">Hibiscus sabdariffa</name>
    <name type="common">roselle</name>
    <dbReference type="NCBI Taxonomy" id="183260"/>
    <lineage>
        <taxon>Eukaryota</taxon>
        <taxon>Viridiplantae</taxon>
        <taxon>Streptophyta</taxon>
        <taxon>Embryophyta</taxon>
        <taxon>Tracheophyta</taxon>
        <taxon>Spermatophyta</taxon>
        <taxon>Magnoliopsida</taxon>
        <taxon>eudicotyledons</taxon>
        <taxon>Gunneridae</taxon>
        <taxon>Pentapetalae</taxon>
        <taxon>rosids</taxon>
        <taxon>malvids</taxon>
        <taxon>Malvales</taxon>
        <taxon>Malvaceae</taxon>
        <taxon>Malvoideae</taxon>
        <taxon>Hibiscus</taxon>
    </lineage>
</organism>
<name>A0ABR2ARV9_9ROSI</name>
<comment type="caution">
    <text evidence="2">The sequence shown here is derived from an EMBL/GenBank/DDBJ whole genome shotgun (WGS) entry which is preliminary data.</text>
</comment>
<feature type="region of interest" description="Disordered" evidence="1">
    <location>
        <begin position="158"/>
        <end position="184"/>
    </location>
</feature>
<feature type="region of interest" description="Disordered" evidence="1">
    <location>
        <begin position="907"/>
        <end position="980"/>
    </location>
</feature>
<feature type="region of interest" description="Disordered" evidence="1">
    <location>
        <begin position="575"/>
        <end position="610"/>
    </location>
</feature>